<dbReference type="Proteomes" id="UP000015453">
    <property type="component" value="Unassembled WGS sequence"/>
</dbReference>
<keyword evidence="2" id="KW-1185">Reference proteome</keyword>
<dbReference type="EMBL" id="AUSU01009264">
    <property type="protein sequence ID" value="EPS58391.1"/>
    <property type="molecule type" value="Genomic_DNA"/>
</dbReference>
<dbReference type="OrthoDB" id="9989112at2759"/>
<dbReference type="PROSITE" id="PS51419">
    <property type="entry name" value="RAB"/>
    <property type="match status" value="1"/>
</dbReference>
<protein>
    <submittedName>
        <fullName evidence="1">Uncharacterized protein</fullName>
    </submittedName>
</protein>
<dbReference type="AlphaFoldDB" id="S8C1W5"/>
<reference evidence="1 2" key="1">
    <citation type="journal article" date="2013" name="BMC Genomics">
        <title>The miniature genome of a carnivorous plant Genlisea aurea contains a low number of genes and short non-coding sequences.</title>
        <authorList>
            <person name="Leushkin E.V."/>
            <person name="Sutormin R.A."/>
            <person name="Nabieva E.R."/>
            <person name="Penin A.A."/>
            <person name="Kondrashov A.S."/>
            <person name="Logacheva M.D."/>
        </authorList>
    </citation>
    <scope>NUCLEOTIDE SEQUENCE [LARGE SCALE GENOMIC DNA]</scope>
</reference>
<dbReference type="PRINTS" id="PR00449">
    <property type="entry name" value="RASTRNSFRMNG"/>
</dbReference>
<sequence length="62" mass="7023">MPCDYIFKYIVIGDIGIGKSSLLFRLTENSFRQGYVSTIGIEFGIHELEILGSSIKLYIFDT</sequence>
<name>S8C1W5_9LAMI</name>
<dbReference type="PANTHER" id="PTHR47979">
    <property type="entry name" value="DRAB11-RELATED"/>
    <property type="match status" value="1"/>
</dbReference>
<dbReference type="Pfam" id="PF00071">
    <property type="entry name" value="Ras"/>
    <property type="match status" value="1"/>
</dbReference>
<dbReference type="GO" id="GO:0003924">
    <property type="term" value="F:GTPase activity"/>
    <property type="evidence" value="ECO:0007669"/>
    <property type="project" value="InterPro"/>
</dbReference>
<accession>S8C1W5</accession>
<evidence type="ECO:0000313" key="1">
    <source>
        <dbReference type="EMBL" id="EPS58391.1"/>
    </source>
</evidence>
<dbReference type="GO" id="GO:0005525">
    <property type="term" value="F:GTP binding"/>
    <property type="evidence" value="ECO:0007669"/>
    <property type="project" value="InterPro"/>
</dbReference>
<dbReference type="Gene3D" id="3.40.50.300">
    <property type="entry name" value="P-loop containing nucleotide triphosphate hydrolases"/>
    <property type="match status" value="1"/>
</dbReference>
<gene>
    <name evidence="1" type="ORF">M569_16423</name>
</gene>
<evidence type="ECO:0000313" key="2">
    <source>
        <dbReference type="Proteomes" id="UP000015453"/>
    </source>
</evidence>
<proteinExistence type="predicted"/>
<dbReference type="SUPFAM" id="SSF52540">
    <property type="entry name" value="P-loop containing nucleoside triphosphate hydrolases"/>
    <property type="match status" value="1"/>
</dbReference>
<dbReference type="InterPro" id="IPR001806">
    <property type="entry name" value="Small_GTPase"/>
</dbReference>
<dbReference type="InterPro" id="IPR027417">
    <property type="entry name" value="P-loop_NTPase"/>
</dbReference>
<organism evidence="1 2">
    <name type="scientific">Genlisea aurea</name>
    <dbReference type="NCBI Taxonomy" id="192259"/>
    <lineage>
        <taxon>Eukaryota</taxon>
        <taxon>Viridiplantae</taxon>
        <taxon>Streptophyta</taxon>
        <taxon>Embryophyta</taxon>
        <taxon>Tracheophyta</taxon>
        <taxon>Spermatophyta</taxon>
        <taxon>Magnoliopsida</taxon>
        <taxon>eudicotyledons</taxon>
        <taxon>Gunneridae</taxon>
        <taxon>Pentapetalae</taxon>
        <taxon>asterids</taxon>
        <taxon>lamiids</taxon>
        <taxon>Lamiales</taxon>
        <taxon>Lentibulariaceae</taxon>
        <taxon>Genlisea</taxon>
    </lineage>
</organism>
<comment type="caution">
    <text evidence="1">The sequence shown here is derived from an EMBL/GenBank/DDBJ whole genome shotgun (WGS) entry which is preliminary data.</text>
</comment>
<dbReference type="InterPro" id="IPR050209">
    <property type="entry name" value="Rab_GTPases_membrane_traffic"/>
</dbReference>
<feature type="non-terminal residue" evidence="1">
    <location>
        <position position="62"/>
    </location>
</feature>